<dbReference type="InterPro" id="IPR011467">
    <property type="entry name" value="DUF1573"/>
</dbReference>
<dbReference type="Gene3D" id="2.60.40.10">
    <property type="entry name" value="Immunoglobulins"/>
    <property type="match status" value="1"/>
</dbReference>
<gene>
    <name evidence="1" type="ORF">A3A21_02075</name>
</gene>
<dbReference type="InterPro" id="IPR013783">
    <property type="entry name" value="Ig-like_fold"/>
</dbReference>
<organism evidence="1 2">
    <name type="scientific">Candidatus Jorgensenbacteria bacterium RIFCSPLOWO2_01_FULL_45_25b</name>
    <dbReference type="NCBI Taxonomy" id="1798471"/>
    <lineage>
        <taxon>Bacteria</taxon>
        <taxon>Candidatus Joergenseniibacteriota</taxon>
    </lineage>
</organism>
<proteinExistence type="predicted"/>
<reference evidence="1 2" key="1">
    <citation type="journal article" date="2016" name="Nat. Commun.">
        <title>Thousands of microbial genomes shed light on interconnected biogeochemical processes in an aquifer system.</title>
        <authorList>
            <person name="Anantharaman K."/>
            <person name="Brown C.T."/>
            <person name="Hug L.A."/>
            <person name="Sharon I."/>
            <person name="Castelle C.J."/>
            <person name="Probst A.J."/>
            <person name="Thomas B.C."/>
            <person name="Singh A."/>
            <person name="Wilkins M.J."/>
            <person name="Karaoz U."/>
            <person name="Brodie E.L."/>
            <person name="Williams K.H."/>
            <person name="Hubbard S.S."/>
            <person name="Banfield J.F."/>
        </authorList>
    </citation>
    <scope>NUCLEOTIDE SEQUENCE [LARGE SCALE GENOMIC DNA]</scope>
</reference>
<dbReference type="Proteomes" id="UP000176996">
    <property type="component" value="Unassembled WGS sequence"/>
</dbReference>
<evidence type="ECO:0000313" key="2">
    <source>
        <dbReference type="Proteomes" id="UP000176996"/>
    </source>
</evidence>
<accession>A0A1F6BYY3</accession>
<dbReference type="EMBL" id="MFKK01000004">
    <property type="protein sequence ID" value="OGG42149.1"/>
    <property type="molecule type" value="Genomic_DNA"/>
</dbReference>
<name>A0A1F6BYY3_9BACT</name>
<dbReference type="STRING" id="1798471.A3A21_02075"/>
<protein>
    <recommendedName>
        <fullName evidence="3">DUF1573 domain-containing protein</fullName>
    </recommendedName>
</protein>
<dbReference type="Pfam" id="PF07610">
    <property type="entry name" value="DUF1573"/>
    <property type="match status" value="1"/>
</dbReference>
<sequence length="165" mass="17473">MKKTIPISIGIIVLLGALFFFGKQSSEQTKENDTGAQEETAIETSESSFDFGTISMAKGKVSRIFKIKNAGAESIGLKKLYTSCMCTTASYKKGEEKRGPFGMPGHGIVPPLGVELGSNEEAEVEVVFDPAAHGPAGVGMIERVVTFETESGKVVNLGIKANVTP</sequence>
<evidence type="ECO:0008006" key="3">
    <source>
        <dbReference type="Google" id="ProtNLM"/>
    </source>
</evidence>
<comment type="caution">
    <text evidence="1">The sequence shown here is derived from an EMBL/GenBank/DDBJ whole genome shotgun (WGS) entry which is preliminary data.</text>
</comment>
<evidence type="ECO:0000313" key="1">
    <source>
        <dbReference type="EMBL" id="OGG42149.1"/>
    </source>
</evidence>
<dbReference type="AlphaFoldDB" id="A0A1F6BYY3"/>